<proteinExistence type="predicted"/>
<protein>
    <submittedName>
        <fullName evidence="2">Uncharacterized protein</fullName>
    </submittedName>
</protein>
<accession>A0A0A1US41</accession>
<dbReference type="AlphaFoldDB" id="A0A0A1US41"/>
<feature type="chain" id="PRO_5001991787" evidence="1">
    <location>
        <begin position="18"/>
        <end position="261"/>
    </location>
</feature>
<reference evidence="2 3" key="1">
    <citation type="submission" date="2014-02" db="EMBL/GenBank/DDBJ databases">
        <title>The genome sequence of the entomopathogenic fungus Metarhizium robertsii ARSEF 2575.</title>
        <authorList>
            <person name="Giuliano Garisto Donzelli B."/>
            <person name="Roe B.A."/>
            <person name="Macmil S.L."/>
            <person name="Krasnoff S.B."/>
            <person name="Gibson D.M."/>
        </authorList>
    </citation>
    <scope>NUCLEOTIDE SEQUENCE [LARGE SCALE GENOMIC DNA]</scope>
    <source>
        <strain evidence="2 3">ARSEF 2575</strain>
    </source>
</reference>
<dbReference type="eggNOG" id="ENOG502RMQ6">
    <property type="taxonomic scope" value="Eukaryota"/>
</dbReference>
<evidence type="ECO:0000313" key="2">
    <source>
        <dbReference type="EMBL" id="EXU99096.1"/>
    </source>
</evidence>
<dbReference type="EMBL" id="JELW01000021">
    <property type="protein sequence ID" value="EXU99096.1"/>
    <property type="molecule type" value="Genomic_DNA"/>
</dbReference>
<evidence type="ECO:0000313" key="3">
    <source>
        <dbReference type="Proteomes" id="UP000030151"/>
    </source>
</evidence>
<name>A0A0A1US41_9HYPO</name>
<gene>
    <name evidence="2" type="ORF">X797_007819</name>
</gene>
<dbReference type="HOGENOM" id="CLU_1065897_0_0_1"/>
<dbReference type="OrthoDB" id="3348320at2759"/>
<keyword evidence="1" id="KW-0732">Signal</keyword>
<organism evidence="2 3">
    <name type="scientific">Metarhizium robertsii</name>
    <dbReference type="NCBI Taxonomy" id="568076"/>
    <lineage>
        <taxon>Eukaryota</taxon>
        <taxon>Fungi</taxon>
        <taxon>Dikarya</taxon>
        <taxon>Ascomycota</taxon>
        <taxon>Pezizomycotina</taxon>
        <taxon>Sordariomycetes</taxon>
        <taxon>Hypocreomycetidae</taxon>
        <taxon>Hypocreales</taxon>
        <taxon>Clavicipitaceae</taxon>
        <taxon>Metarhizium</taxon>
    </lineage>
</organism>
<evidence type="ECO:0000256" key="1">
    <source>
        <dbReference type="SAM" id="SignalP"/>
    </source>
</evidence>
<sequence length="261" mass="29218">MRFLKAFVSALAVAVTAEPVPRRSGLKPLVRRDETDSMTKETLLAAMKDASASMALREEPFTLIVQGGAVNVILGNRQTTGDIDYIATTYSANEPEKYGEEVLDKLKPGWKWAHQSSTKRCKPIPSKWTDNTISAFFYKKAALWEKYKSEAEAQDTVLSAEGMDDDGTGIKFIAAPWDWQFVGKMVSSGDDGKPRKPYDFDDAKFYMQKWLEKNQRQSVSYNDMKSWFSAWGKEAPSTLGQLAREVNQKAGTDLITGISDE</sequence>
<comment type="caution">
    <text evidence="2">The sequence shown here is derived from an EMBL/GenBank/DDBJ whole genome shotgun (WGS) entry which is preliminary data.</text>
</comment>
<feature type="signal peptide" evidence="1">
    <location>
        <begin position="1"/>
        <end position="17"/>
    </location>
</feature>
<dbReference type="Proteomes" id="UP000030151">
    <property type="component" value="Unassembled WGS sequence"/>
</dbReference>